<dbReference type="InterPro" id="IPR019787">
    <property type="entry name" value="Znf_PHD-finger"/>
</dbReference>
<keyword evidence="4" id="KW-0479">Metal-binding</keyword>
<dbReference type="InterPro" id="IPR013083">
    <property type="entry name" value="Znf_RING/FYVE/PHD"/>
</dbReference>
<protein>
    <recommendedName>
        <fullName evidence="12">PHD-type domain-containing protein</fullName>
    </recommendedName>
</protein>
<dbReference type="Pfam" id="PF00628">
    <property type="entry name" value="PHD"/>
    <property type="match status" value="1"/>
</dbReference>
<evidence type="ECO:0000313" key="14">
    <source>
        <dbReference type="EMBL" id="CAF3585974.1"/>
    </source>
</evidence>
<evidence type="ECO:0000256" key="9">
    <source>
        <dbReference type="PROSITE-ProRule" id="PRU00146"/>
    </source>
</evidence>
<dbReference type="Proteomes" id="UP000681722">
    <property type="component" value="Unassembled WGS sequence"/>
</dbReference>
<reference evidence="13" key="1">
    <citation type="submission" date="2021-02" db="EMBL/GenBank/DDBJ databases">
        <authorList>
            <person name="Nowell W R."/>
        </authorList>
    </citation>
    <scope>NUCLEOTIDE SEQUENCE</scope>
</reference>
<keyword evidence="5 9" id="KW-0863">Zinc-finger</keyword>
<evidence type="ECO:0000259" key="12">
    <source>
        <dbReference type="PROSITE" id="PS50016"/>
    </source>
</evidence>
<dbReference type="OrthoDB" id="191706at2759"/>
<feature type="transmembrane region" description="Helical" evidence="11">
    <location>
        <begin position="673"/>
        <end position="698"/>
    </location>
</feature>
<dbReference type="GO" id="GO:0012505">
    <property type="term" value="C:endomembrane system"/>
    <property type="evidence" value="ECO:0007669"/>
    <property type="project" value="UniProtKB-SubCell"/>
</dbReference>
<dbReference type="InterPro" id="IPR019402">
    <property type="entry name" value="CWH43_N"/>
</dbReference>
<evidence type="ECO:0000256" key="2">
    <source>
        <dbReference type="ARBA" id="ARBA00006565"/>
    </source>
</evidence>
<dbReference type="PANTHER" id="PTHR21324:SF2">
    <property type="entry name" value="EG:22E5.9 PROTEIN"/>
    <property type="match status" value="1"/>
</dbReference>
<comment type="subcellular location">
    <subcellularLocation>
        <location evidence="1">Endomembrane system</location>
        <topology evidence="1">Multi-pass membrane protein</topology>
    </subcellularLocation>
</comment>
<dbReference type="InterPro" id="IPR001965">
    <property type="entry name" value="Znf_PHD"/>
</dbReference>
<dbReference type="InterPro" id="IPR011011">
    <property type="entry name" value="Znf_FYVE_PHD"/>
</dbReference>
<feature type="transmembrane region" description="Helical" evidence="11">
    <location>
        <begin position="631"/>
        <end position="653"/>
    </location>
</feature>
<dbReference type="EMBL" id="CAJOBC010000437">
    <property type="protein sequence ID" value="CAF3585974.1"/>
    <property type="molecule type" value="Genomic_DNA"/>
</dbReference>
<dbReference type="SUPFAM" id="SSF57903">
    <property type="entry name" value="FYVE/PHD zinc finger"/>
    <property type="match status" value="1"/>
</dbReference>
<dbReference type="InterPro" id="IPR050911">
    <property type="entry name" value="DRAM/TMEM150_Autophagy_Mod"/>
</dbReference>
<evidence type="ECO:0000256" key="10">
    <source>
        <dbReference type="SAM" id="MobiDB-lite"/>
    </source>
</evidence>
<keyword evidence="15" id="KW-1185">Reference proteome</keyword>
<dbReference type="PANTHER" id="PTHR21324">
    <property type="entry name" value="FASTING-INDUCIBLE INTEGRAL MEMBRANE PROTEIN TM6P1-RELATED"/>
    <property type="match status" value="1"/>
</dbReference>
<comment type="similarity">
    <text evidence="2">Belongs to the DRAM/TMEM150 family.</text>
</comment>
<evidence type="ECO:0000256" key="7">
    <source>
        <dbReference type="ARBA" id="ARBA00022989"/>
    </source>
</evidence>
<feature type="domain" description="PHD-type" evidence="12">
    <location>
        <begin position="437"/>
        <end position="487"/>
    </location>
</feature>
<feature type="region of interest" description="Disordered" evidence="10">
    <location>
        <begin position="381"/>
        <end position="401"/>
    </location>
</feature>
<feature type="transmembrane region" description="Helical" evidence="11">
    <location>
        <begin position="595"/>
        <end position="619"/>
    </location>
</feature>
<evidence type="ECO:0000313" key="13">
    <source>
        <dbReference type="EMBL" id="CAF0800829.1"/>
    </source>
</evidence>
<dbReference type="PROSITE" id="PS50016">
    <property type="entry name" value="ZF_PHD_2"/>
    <property type="match status" value="1"/>
</dbReference>
<evidence type="ECO:0000256" key="6">
    <source>
        <dbReference type="ARBA" id="ARBA00022833"/>
    </source>
</evidence>
<evidence type="ECO:0000313" key="15">
    <source>
        <dbReference type="Proteomes" id="UP000663829"/>
    </source>
</evidence>
<dbReference type="Proteomes" id="UP000663829">
    <property type="component" value="Unassembled WGS sequence"/>
</dbReference>
<keyword evidence="8 11" id="KW-0472">Membrane</keyword>
<keyword evidence="6" id="KW-0862">Zinc</keyword>
<evidence type="ECO:0000256" key="3">
    <source>
        <dbReference type="ARBA" id="ARBA00022692"/>
    </source>
</evidence>
<dbReference type="SMART" id="SM00249">
    <property type="entry name" value="PHD"/>
    <property type="match status" value="1"/>
</dbReference>
<accession>A0A813SSX3</accession>
<organism evidence="13 15">
    <name type="scientific">Didymodactylos carnosus</name>
    <dbReference type="NCBI Taxonomy" id="1234261"/>
    <lineage>
        <taxon>Eukaryota</taxon>
        <taxon>Metazoa</taxon>
        <taxon>Spiralia</taxon>
        <taxon>Gnathifera</taxon>
        <taxon>Rotifera</taxon>
        <taxon>Eurotatoria</taxon>
        <taxon>Bdelloidea</taxon>
        <taxon>Philodinida</taxon>
        <taxon>Philodinidae</taxon>
        <taxon>Didymodactylos</taxon>
    </lineage>
</organism>
<evidence type="ECO:0000256" key="8">
    <source>
        <dbReference type="ARBA" id="ARBA00023136"/>
    </source>
</evidence>
<evidence type="ECO:0000256" key="1">
    <source>
        <dbReference type="ARBA" id="ARBA00004127"/>
    </source>
</evidence>
<comment type="caution">
    <text evidence="13">The sequence shown here is derived from an EMBL/GenBank/DDBJ whole genome shotgun (WGS) entry which is preliminary data.</text>
</comment>
<dbReference type="EMBL" id="CAJNOQ010000436">
    <property type="protein sequence ID" value="CAF0800829.1"/>
    <property type="molecule type" value="Genomic_DNA"/>
</dbReference>
<name>A0A813SSX3_9BILA</name>
<proteinExistence type="inferred from homology"/>
<feature type="transmembrane region" description="Helical" evidence="11">
    <location>
        <begin position="524"/>
        <end position="542"/>
    </location>
</feature>
<keyword evidence="3 11" id="KW-0812">Transmembrane</keyword>
<dbReference type="GO" id="GO:0008270">
    <property type="term" value="F:zinc ion binding"/>
    <property type="evidence" value="ECO:0007669"/>
    <property type="project" value="UniProtKB-KW"/>
</dbReference>
<evidence type="ECO:0000256" key="5">
    <source>
        <dbReference type="ARBA" id="ARBA00022771"/>
    </source>
</evidence>
<dbReference type="Gene3D" id="3.30.40.10">
    <property type="entry name" value="Zinc/RING finger domain, C3HC4 (zinc finger)"/>
    <property type="match status" value="1"/>
</dbReference>
<evidence type="ECO:0000256" key="4">
    <source>
        <dbReference type="ARBA" id="ARBA00022723"/>
    </source>
</evidence>
<gene>
    <name evidence="13" type="ORF">GPM918_LOCUS3504</name>
    <name evidence="14" type="ORF">SRO942_LOCUS3512</name>
</gene>
<keyword evidence="7 11" id="KW-1133">Transmembrane helix</keyword>
<feature type="transmembrane region" description="Helical" evidence="11">
    <location>
        <begin position="563"/>
        <end position="583"/>
    </location>
</feature>
<evidence type="ECO:0000256" key="11">
    <source>
        <dbReference type="SAM" id="Phobius"/>
    </source>
</evidence>
<dbReference type="AlphaFoldDB" id="A0A813SSX3"/>
<dbReference type="Pfam" id="PF10277">
    <property type="entry name" value="Frag1"/>
    <property type="match status" value="1"/>
</dbReference>
<sequence>MLQTSPDFLSTPLIIPVEAILNVIGRNYDEQINLTSRYNQRRIPIIDGQTRIYQTNSNLYHKLNDRIRVSRPDQVCAYSPQKPFVHSTNGKNPNYYGMRTIIFGRNNKIDYNNNTNEQLPTTPLDFTHEEFNNDSLSATPIITDPPISITPTVYIAEHHDSTTSATLKHFHEFNQQNSMEKKDSDKQLRRTNIPRKYRYANLEATKFLICTYCQLQFKTKTQLYCHTAKCQYETSIKMNKTQNTITKNAQLSQDIRQKNSTHFSEIYSNNESTSSITMLKKFDKQEQLSTFVIQSSSLENNSFEMKTENTNNDNNDVKMKNKLSSKMTTLDEQQKLIIIKPRLKRKKSFEKYSSDKYYISSDYSKTRIKFSKDKVYDVKKQTTRRTKKNINPQNSQDDSAKQKSADVCDICRDLKDKNTMDSLTDELVIYSWQCLECKLCLVCGNSENDEKLLVCDQCDRGYHMYCLTPPLNKTPDGYWHCQFCMNDIPLAYFLSYLVAVQLGHTKVEFPFISQSSTDSPESCIFSQIINFTSFVLVVTIYIRHRQISQLIRNNPTCGNKYTYTNQAFLIFGILTAFGLSVVSNFPHTNVSNVRLAGVFLMYISSICCLYCEMLLSLWIRPLLYYTNLIPILRVIICIIGTLALLGVVIFQMITIVKYDNDRKTWSSKDPGWTYHLTTTICAWILTSLLLFYILTFIVDFRRIKIISPKIFLTHDIVDVIEDV</sequence>